<evidence type="ECO:0000313" key="2">
    <source>
        <dbReference type="EMBL" id="CAD7460625.1"/>
    </source>
</evidence>
<sequence>MTATNPNASITSAYEILPHPLSTGEGEDKEKNSPLFRTCKLEGKLALYFLSHFDQVVSSLTRLLGRGVGRRVHRDEAEGVLESVTCQRLVKIASDISP</sequence>
<feature type="region of interest" description="Disordered" evidence="1">
    <location>
        <begin position="1"/>
        <end position="32"/>
    </location>
</feature>
<name>A0A7R9NY94_9NEOP</name>
<protein>
    <submittedName>
        <fullName evidence="2">Uncharacterized protein</fullName>
    </submittedName>
</protein>
<accession>A0A7R9NY94</accession>
<dbReference type="AlphaFoldDB" id="A0A7R9NY94"/>
<proteinExistence type="predicted"/>
<dbReference type="EMBL" id="OE003873">
    <property type="protein sequence ID" value="CAD7460625.1"/>
    <property type="molecule type" value="Genomic_DNA"/>
</dbReference>
<gene>
    <name evidence="2" type="ORF">TTEB3V08_LOCUS8548</name>
</gene>
<evidence type="ECO:0000256" key="1">
    <source>
        <dbReference type="SAM" id="MobiDB-lite"/>
    </source>
</evidence>
<feature type="compositionally biased region" description="Polar residues" evidence="1">
    <location>
        <begin position="1"/>
        <end position="12"/>
    </location>
</feature>
<organism evidence="2">
    <name type="scientific">Timema tahoe</name>
    <dbReference type="NCBI Taxonomy" id="61484"/>
    <lineage>
        <taxon>Eukaryota</taxon>
        <taxon>Metazoa</taxon>
        <taxon>Ecdysozoa</taxon>
        <taxon>Arthropoda</taxon>
        <taxon>Hexapoda</taxon>
        <taxon>Insecta</taxon>
        <taxon>Pterygota</taxon>
        <taxon>Neoptera</taxon>
        <taxon>Polyneoptera</taxon>
        <taxon>Phasmatodea</taxon>
        <taxon>Timematodea</taxon>
        <taxon>Timematoidea</taxon>
        <taxon>Timematidae</taxon>
        <taxon>Timema</taxon>
    </lineage>
</organism>
<reference evidence="2" key="1">
    <citation type="submission" date="2020-11" db="EMBL/GenBank/DDBJ databases">
        <authorList>
            <person name="Tran Van P."/>
        </authorList>
    </citation>
    <scope>NUCLEOTIDE SEQUENCE</scope>
</reference>